<dbReference type="GeneID" id="36520259"/>
<dbReference type="RefSeq" id="XP_024670903.1">
    <property type="nucleotide sequence ID" value="XM_024813099.1"/>
</dbReference>
<protein>
    <submittedName>
        <fullName evidence="1">Uncharacterized protein</fullName>
    </submittedName>
</protein>
<accession>A0A2I2F8F1</accession>
<reference evidence="1 2" key="1">
    <citation type="submission" date="2017-12" db="EMBL/GenBank/DDBJ databases">
        <authorList>
            <consortium name="DOE Joint Genome Institute"/>
            <person name="Haridas S."/>
            <person name="Kjaerbolling I."/>
            <person name="Vesth T.C."/>
            <person name="Frisvad J.C."/>
            <person name="Nybo J.L."/>
            <person name="Theobald S."/>
            <person name="Kuo A."/>
            <person name="Bowyer P."/>
            <person name="Matsuda Y."/>
            <person name="Mondo S."/>
            <person name="Lyhne E.K."/>
            <person name="Kogle M.E."/>
            <person name="Clum A."/>
            <person name="Lipzen A."/>
            <person name="Salamov A."/>
            <person name="Ngan C.Y."/>
            <person name="Daum C."/>
            <person name="Chiniquy J."/>
            <person name="Barry K."/>
            <person name="LaButti K."/>
            <person name="Simmons B.A."/>
            <person name="Magnuson J.K."/>
            <person name="Mortensen U.H."/>
            <person name="Larsen T.O."/>
            <person name="Grigoriev I.V."/>
            <person name="Baker S.E."/>
            <person name="Andersen M.R."/>
            <person name="Nordberg H.P."/>
            <person name="Cantor M.N."/>
            <person name="Hua S.X."/>
        </authorList>
    </citation>
    <scope>NUCLEOTIDE SEQUENCE [LARGE SCALE GENOMIC DNA]</scope>
    <source>
        <strain evidence="1 2">CBS 102.13</strain>
    </source>
</reference>
<dbReference type="AlphaFoldDB" id="A0A2I2F8F1"/>
<evidence type="ECO:0000313" key="1">
    <source>
        <dbReference type="EMBL" id="PLB36891.1"/>
    </source>
</evidence>
<organism evidence="1 2">
    <name type="scientific">Aspergillus candidus</name>
    <dbReference type="NCBI Taxonomy" id="41067"/>
    <lineage>
        <taxon>Eukaryota</taxon>
        <taxon>Fungi</taxon>
        <taxon>Dikarya</taxon>
        <taxon>Ascomycota</taxon>
        <taxon>Pezizomycotina</taxon>
        <taxon>Eurotiomycetes</taxon>
        <taxon>Eurotiomycetidae</taxon>
        <taxon>Eurotiales</taxon>
        <taxon>Aspergillaceae</taxon>
        <taxon>Aspergillus</taxon>
        <taxon>Aspergillus subgen. Circumdati</taxon>
    </lineage>
</organism>
<dbReference type="Proteomes" id="UP000234585">
    <property type="component" value="Unassembled WGS sequence"/>
</dbReference>
<evidence type="ECO:0000313" key="2">
    <source>
        <dbReference type="Proteomes" id="UP000234585"/>
    </source>
</evidence>
<sequence length="78" mass="9001">MTADIWLPISALTLLEPRQGRTRTTWLWAYAVKTVRMDGIKDICPMRRLQNVVRMIQTQIAKEGRRCLAGQLTCTPQE</sequence>
<proteinExistence type="predicted"/>
<keyword evidence="2" id="KW-1185">Reference proteome</keyword>
<gene>
    <name evidence="1" type="ORF">BDW47DRAFT_107878</name>
</gene>
<name>A0A2I2F8F1_ASPCN</name>
<dbReference type="EMBL" id="KZ559147">
    <property type="protein sequence ID" value="PLB36891.1"/>
    <property type="molecule type" value="Genomic_DNA"/>
</dbReference>